<evidence type="ECO:0000313" key="2">
    <source>
        <dbReference type="Proteomes" id="UP000264215"/>
    </source>
</evidence>
<name>A0A3D3TKA7_9BACT</name>
<protein>
    <submittedName>
        <fullName evidence="1">Uncharacterized protein</fullName>
    </submittedName>
</protein>
<comment type="caution">
    <text evidence="1">The sequence shown here is derived from an EMBL/GenBank/DDBJ whole genome shotgun (WGS) entry which is preliminary data.</text>
</comment>
<gene>
    <name evidence="1" type="ORF">DIT26_01995</name>
</gene>
<accession>A0A3D3TKA7</accession>
<reference evidence="1 2" key="1">
    <citation type="journal article" date="2018" name="Nat. Biotechnol.">
        <title>A standardized bacterial taxonomy based on genome phylogeny substantially revises the tree of life.</title>
        <authorList>
            <person name="Parks D.H."/>
            <person name="Chuvochina M."/>
            <person name="Waite D.W."/>
            <person name="Rinke C."/>
            <person name="Skarshewski A."/>
            <person name="Chaumeil P.A."/>
            <person name="Hugenholtz P."/>
        </authorList>
    </citation>
    <scope>NUCLEOTIDE SEQUENCE [LARGE SCALE GENOMIC DNA]</scope>
    <source>
        <strain evidence="1">UBA9905</strain>
    </source>
</reference>
<proteinExistence type="predicted"/>
<dbReference type="AlphaFoldDB" id="A0A3D3TKA7"/>
<organism evidence="1 2">
    <name type="scientific">Mesotoga infera</name>
    <dbReference type="NCBI Taxonomy" id="1236046"/>
    <lineage>
        <taxon>Bacteria</taxon>
        <taxon>Thermotogati</taxon>
        <taxon>Thermotogota</taxon>
        <taxon>Thermotogae</taxon>
        <taxon>Kosmotogales</taxon>
        <taxon>Kosmotogaceae</taxon>
        <taxon>Mesotoga</taxon>
    </lineage>
</organism>
<evidence type="ECO:0000313" key="1">
    <source>
        <dbReference type="EMBL" id="HCO69351.1"/>
    </source>
</evidence>
<dbReference type="Proteomes" id="UP000264215">
    <property type="component" value="Unassembled WGS sequence"/>
</dbReference>
<dbReference type="EMBL" id="DQBS01000049">
    <property type="protein sequence ID" value="HCO69351.1"/>
    <property type="molecule type" value="Genomic_DNA"/>
</dbReference>
<sequence>MKKVVIIALVLLLIATLTYAVGQQLRGNKGSKLAPEECPRFVDEDGDTVNDLCPNEGEMFRKRLRAGTCENEKAFGGGRGLRRGLGNR</sequence>